<dbReference type="FunFam" id="2.60.120.920:FF:000004">
    <property type="entry name" value="Butyrophilin subfamily 1 member A1"/>
    <property type="match status" value="1"/>
</dbReference>
<dbReference type="SUPFAM" id="SSF49899">
    <property type="entry name" value="Concanavalin A-like lectins/glucanases"/>
    <property type="match status" value="1"/>
</dbReference>
<dbReference type="InterPro" id="IPR050143">
    <property type="entry name" value="TRIM/RBCC"/>
</dbReference>
<keyword evidence="11" id="KW-1185">Reference proteome</keyword>
<dbReference type="SMART" id="SM00449">
    <property type="entry name" value="SPRY"/>
    <property type="match status" value="1"/>
</dbReference>
<evidence type="ECO:0000256" key="3">
    <source>
        <dbReference type="ARBA" id="ARBA00022771"/>
    </source>
</evidence>
<dbReference type="OMA" id="WILLEQE"/>
<reference evidence="10" key="2">
    <citation type="submission" date="2025-09" db="UniProtKB">
        <authorList>
            <consortium name="Ensembl"/>
        </authorList>
    </citation>
    <scope>IDENTIFICATION</scope>
</reference>
<dbReference type="Gene3D" id="3.30.160.60">
    <property type="entry name" value="Classic Zinc Finger"/>
    <property type="match status" value="1"/>
</dbReference>
<evidence type="ECO:0000256" key="6">
    <source>
        <dbReference type="PROSITE-ProRule" id="PRU00024"/>
    </source>
</evidence>
<feature type="domain" description="RING-type" evidence="7">
    <location>
        <begin position="20"/>
        <end position="61"/>
    </location>
</feature>
<dbReference type="InterPro" id="IPR006574">
    <property type="entry name" value="PRY"/>
</dbReference>
<dbReference type="PROSITE" id="PS50089">
    <property type="entry name" value="ZF_RING_2"/>
    <property type="match status" value="1"/>
</dbReference>
<evidence type="ECO:0000259" key="8">
    <source>
        <dbReference type="PROSITE" id="PS50119"/>
    </source>
</evidence>
<reference evidence="10" key="1">
    <citation type="submission" date="2025-08" db="UniProtKB">
        <authorList>
            <consortium name="Ensembl"/>
        </authorList>
    </citation>
    <scope>IDENTIFICATION</scope>
</reference>
<organism evidence="10 11">
    <name type="scientific">Sphenodon punctatus</name>
    <name type="common">Tuatara</name>
    <name type="synonym">Hatteria punctata</name>
    <dbReference type="NCBI Taxonomy" id="8508"/>
    <lineage>
        <taxon>Eukaryota</taxon>
        <taxon>Metazoa</taxon>
        <taxon>Chordata</taxon>
        <taxon>Craniata</taxon>
        <taxon>Vertebrata</taxon>
        <taxon>Euteleostomi</taxon>
        <taxon>Lepidosauria</taxon>
        <taxon>Sphenodontia</taxon>
        <taxon>Sphenodontidae</taxon>
        <taxon>Sphenodon</taxon>
    </lineage>
</organism>
<dbReference type="InterPro" id="IPR013320">
    <property type="entry name" value="ConA-like_dom_sf"/>
</dbReference>
<dbReference type="InterPro" id="IPR013083">
    <property type="entry name" value="Znf_RING/FYVE/PHD"/>
</dbReference>
<keyword evidence="4" id="KW-0862">Zinc</keyword>
<dbReference type="Pfam" id="PF15227">
    <property type="entry name" value="zf-C3HC4_4"/>
    <property type="match status" value="1"/>
</dbReference>
<evidence type="ECO:0000313" key="10">
    <source>
        <dbReference type="Ensembl" id="ENSSPUP00000002950.1"/>
    </source>
</evidence>
<dbReference type="GO" id="GO:0008270">
    <property type="term" value="F:zinc ion binding"/>
    <property type="evidence" value="ECO:0007669"/>
    <property type="project" value="UniProtKB-KW"/>
</dbReference>
<dbReference type="InterPro" id="IPR003877">
    <property type="entry name" value="SPRY_dom"/>
</dbReference>
<proteinExistence type="inferred from homology"/>
<keyword evidence="3 6" id="KW-0863">Zinc-finger</keyword>
<keyword evidence="2" id="KW-0479">Metal-binding</keyword>
<feature type="domain" description="B30.2/SPRY" evidence="9">
    <location>
        <begin position="297"/>
        <end position="485"/>
    </location>
</feature>
<dbReference type="Pfam" id="PF00622">
    <property type="entry name" value="SPRY"/>
    <property type="match status" value="1"/>
</dbReference>
<dbReference type="InterPro" id="IPR001841">
    <property type="entry name" value="Znf_RING"/>
</dbReference>
<dbReference type="InterPro" id="IPR001870">
    <property type="entry name" value="B30.2/SPRY"/>
</dbReference>
<comment type="function">
    <text evidence="5">Neurotoxin that produces dose-dependent hypolocomotion and hyperalgesia in mice. May directly act on the central nervous system, as it is 6500-fold more potent when administered intracerebroventricularly than intraperitoneal.</text>
</comment>
<accession>A0A8D0G5J7</accession>
<dbReference type="PROSITE" id="PS50119">
    <property type="entry name" value="ZF_BBOX"/>
    <property type="match status" value="1"/>
</dbReference>
<dbReference type="InterPro" id="IPR000315">
    <property type="entry name" value="Znf_B-box"/>
</dbReference>
<dbReference type="PROSITE" id="PS50188">
    <property type="entry name" value="B302_SPRY"/>
    <property type="match status" value="1"/>
</dbReference>
<name>A0A8D0G5J7_SPHPU</name>
<dbReference type="SMART" id="SM00336">
    <property type="entry name" value="BBOX"/>
    <property type="match status" value="1"/>
</dbReference>
<dbReference type="GeneTree" id="ENSGT01030000234669"/>
<dbReference type="CDD" id="cd19762">
    <property type="entry name" value="Bbox2_TRIM7-like"/>
    <property type="match status" value="1"/>
</dbReference>
<dbReference type="SMART" id="SM00589">
    <property type="entry name" value="PRY"/>
    <property type="match status" value="1"/>
</dbReference>
<dbReference type="InterPro" id="IPR003879">
    <property type="entry name" value="Butyrophylin_SPRY"/>
</dbReference>
<evidence type="ECO:0000256" key="5">
    <source>
        <dbReference type="ARBA" id="ARBA00034460"/>
    </source>
</evidence>
<dbReference type="SUPFAM" id="SSF57845">
    <property type="entry name" value="B-box zinc-binding domain"/>
    <property type="match status" value="1"/>
</dbReference>
<dbReference type="InterPro" id="IPR017907">
    <property type="entry name" value="Znf_RING_CS"/>
</dbReference>
<evidence type="ECO:0000259" key="7">
    <source>
        <dbReference type="PROSITE" id="PS50089"/>
    </source>
</evidence>
<dbReference type="PROSITE" id="PS00518">
    <property type="entry name" value="ZF_RING_1"/>
    <property type="match status" value="1"/>
</dbReference>
<dbReference type="Gene3D" id="3.30.40.10">
    <property type="entry name" value="Zinc/RING finger domain, C3HC4 (zinc finger)"/>
    <property type="match status" value="1"/>
</dbReference>
<dbReference type="SMART" id="SM00184">
    <property type="entry name" value="RING"/>
    <property type="match status" value="1"/>
</dbReference>
<evidence type="ECO:0008006" key="12">
    <source>
        <dbReference type="Google" id="ProtNLM"/>
    </source>
</evidence>
<dbReference type="InterPro" id="IPR043136">
    <property type="entry name" value="B30.2/SPRY_sf"/>
</dbReference>
<evidence type="ECO:0000313" key="11">
    <source>
        <dbReference type="Proteomes" id="UP000694392"/>
    </source>
</evidence>
<dbReference type="Gene3D" id="2.60.120.920">
    <property type="match status" value="1"/>
</dbReference>
<evidence type="ECO:0000256" key="1">
    <source>
        <dbReference type="ARBA" id="ARBA00009651"/>
    </source>
</evidence>
<protein>
    <recommendedName>
        <fullName evidence="12">Zinc finger protein RFP-like</fullName>
    </recommendedName>
</protein>
<feature type="domain" description="B box-type" evidence="8">
    <location>
        <begin position="95"/>
        <end position="131"/>
    </location>
</feature>
<sequence>MEAAAARSDPVKDLQEEATCPICLDYFADPVILDCGHNFCRVCITQSWGESVTNFSCPQCREICPQGSLKSNRQLSSMVDVAKRLSLAPRAEPGCEKHQEPLKLFCQDDRVPICVVCDRAKEHRAHTVLPIEEAVQEYKEKLLRHLETLKKERDEILVQKLSGEKKSQELLEASEAKKEKILSEFERLHQFLEEQQRLLLAQLGELETEIGKRREGDAARCSEEISRLDTLIREMEGQCQQPASQFLQDVESTLSRYEKRQLQQPVDNSPELEEMLMAFSLQTAALQETLQKIKESLPSDLEEGKKSAPTSYRTATVTLNPDTVHPQLVLSEDRKSVRWGSTEQDLPDNPERFNRWRCVLGCEGFTWGRRCWEVEVEDGHFWAVGVARESVGRKGKISLSPEGGIWAVGRLWEGQYQALTSPETPLFLSCPPQRIRVCLDWAGGRVAFLDADTEEPIFTFPPASFSGERILPWFWVGPGTLRLCP</sequence>
<dbReference type="Proteomes" id="UP000694392">
    <property type="component" value="Unplaced"/>
</dbReference>
<dbReference type="PRINTS" id="PR01407">
    <property type="entry name" value="BUTYPHLNCDUF"/>
</dbReference>
<dbReference type="Pfam" id="PF13765">
    <property type="entry name" value="PRY"/>
    <property type="match status" value="1"/>
</dbReference>
<dbReference type="Ensembl" id="ENSSPUT00000003134.1">
    <property type="protein sequence ID" value="ENSSPUP00000002950.1"/>
    <property type="gene ID" value="ENSSPUG00000002306.1"/>
</dbReference>
<dbReference type="CDD" id="cd16594">
    <property type="entry name" value="RING-HC_TRIM7-like_C-IV"/>
    <property type="match status" value="1"/>
</dbReference>
<evidence type="ECO:0000256" key="4">
    <source>
        <dbReference type="ARBA" id="ARBA00022833"/>
    </source>
</evidence>
<dbReference type="SUPFAM" id="SSF57850">
    <property type="entry name" value="RING/U-box"/>
    <property type="match status" value="1"/>
</dbReference>
<comment type="similarity">
    <text evidence="1">Belongs to the ohanin/vespryn family.</text>
</comment>
<dbReference type="CDD" id="cd12888">
    <property type="entry name" value="SPRY_PRY_TRIM7_like"/>
    <property type="match status" value="1"/>
</dbReference>
<dbReference type="Pfam" id="PF00643">
    <property type="entry name" value="zf-B_box"/>
    <property type="match status" value="1"/>
</dbReference>
<dbReference type="AlphaFoldDB" id="A0A8D0G5J7"/>
<evidence type="ECO:0000256" key="2">
    <source>
        <dbReference type="ARBA" id="ARBA00022723"/>
    </source>
</evidence>
<dbReference type="PANTHER" id="PTHR24103">
    <property type="entry name" value="E3 UBIQUITIN-PROTEIN LIGASE TRIM"/>
    <property type="match status" value="1"/>
</dbReference>
<evidence type="ECO:0000259" key="9">
    <source>
        <dbReference type="PROSITE" id="PS50188"/>
    </source>
</evidence>